<protein>
    <submittedName>
        <fullName evidence="2">Orf74</fullName>
    </submittedName>
</protein>
<reference evidence="2 3" key="1">
    <citation type="journal article" date="2002" name="J. Virol.">
        <title>Analysis of the complete genome sequence of the Hz-1 virus suggests that it is related to members of the Baculoviridae.</title>
        <authorList>
            <person name="Cheng C.H."/>
            <person name="Liu S.M."/>
            <person name="Chow T.Y."/>
            <person name="Hsiao Y.Y."/>
            <person name="Wang D.P."/>
            <person name="Huang J.J."/>
            <person name="Chen H.H."/>
        </authorList>
    </citation>
    <scope>NUCLEOTIDE SEQUENCE [LARGE SCALE GENOMIC DNA]</scope>
</reference>
<accession>Q8JKN8</accession>
<feature type="transmembrane region" description="Helical" evidence="1">
    <location>
        <begin position="117"/>
        <end position="138"/>
    </location>
</feature>
<organism evidence="2 3">
    <name type="scientific">Heliothis zea nudivirus 1</name>
    <dbReference type="NCBI Taxonomy" id="3116536"/>
    <lineage>
        <taxon>Viruses</taxon>
        <taxon>Viruses incertae sedis</taxon>
        <taxon>Naldaviricetes</taxon>
        <taxon>Lefavirales</taxon>
        <taxon>Nudiviridae</taxon>
        <taxon>Betanudivirus</taxon>
        <taxon>Betanudivirus hezeae</taxon>
    </lineage>
</organism>
<keyword evidence="1" id="KW-1133">Transmembrane helix</keyword>
<keyword evidence="3" id="KW-1185">Reference proteome</keyword>
<evidence type="ECO:0000256" key="1">
    <source>
        <dbReference type="SAM" id="Phobius"/>
    </source>
</evidence>
<evidence type="ECO:0000313" key="3">
    <source>
        <dbReference type="Proteomes" id="UP000232784"/>
    </source>
</evidence>
<dbReference type="EMBL" id="AF451898">
    <property type="protein sequence ID" value="AAN04368.1"/>
    <property type="molecule type" value="Genomic_DNA"/>
</dbReference>
<keyword evidence="1" id="KW-0472">Membrane</keyword>
<keyword evidence="1" id="KW-0812">Transmembrane</keyword>
<gene>
    <name evidence="2" type="primary">orf74</name>
</gene>
<dbReference type="Proteomes" id="UP000232784">
    <property type="component" value="Segment"/>
</dbReference>
<sequence>MIYLDFKDLQKLQLPDNAWTEELIDQRPCFVLRNPVYCRVFWMHLWRARLVDSFRKQQNFDRIENVDLDRMVVIDAETGALLSAPASVNSLETFERLLKKDTYYASNVLLTGVSTTLITVVYVIVVIVVVAIACYTGLSKKPPKSRWYDMLLLL</sequence>
<name>Q8JKN8_9VIRU</name>
<evidence type="ECO:0000313" key="2">
    <source>
        <dbReference type="EMBL" id="AAN04368.1"/>
    </source>
</evidence>
<proteinExistence type="predicted"/>
<dbReference type="KEGG" id="vg:955053"/>